<dbReference type="OrthoDB" id="9797709at2"/>
<dbReference type="PANTHER" id="PTHR46825:SF12">
    <property type="entry name" value="PENICILLIN-BINDING PROTEIN 4"/>
    <property type="match status" value="1"/>
</dbReference>
<gene>
    <name evidence="3" type="ORF">SAMN05216290_2119</name>
</gene>
<organism evidence="3 4">
    <name type="scientific">Roseivirga pacifica</name>
    <dbReference type="NCBI Taxonomy" id="1267423"/>
    <lineage>
        <taxon>Bacteria</taxon>
        <taxon>Pseudomonadati</taxon>
        <taxon>Bacteroidota</taxon>
        <taxon>Cytophagia</taxon>
        <taxon>Cytophagales</taxon>
        <taxon>Roseivirgaceae</taxon>
        <taxon>Roseivirga</taxon>
    </lineage>
</organism>
<accession>A0A1I0Q9C5</accession>
<reference evidence="4" key="1">
    <citation type="submission" date="2016-10" db="EMBL/GenBank/DDBJ databases">
        <authorList>
            <person name="Varghese N."/>
            <person name="Submissions S."/>
        </authorList>
    </citation>
    <scope>NUCLEOTIDE SEQUENCE [LARGE SCALE GENOMIC DNA]</scope>
    <source>
        <strain evidence="4">CGMCC 1.12402</strain>
    </source>
</reference>
<dbReference type="InterPro" id="IPR001466">
    <property type="entry name" value="Beta-lactam-related"/>
</dbReference>
<dbReference type="PANTHER" id="PTHR46825">
    <property type="entry name" value="D-ALANYL-D-ALANINE-CARBOXYPEPTIDASE/ENDOPEPTIDASE AMPH"/>
    <property type="match status" value="1"/>
</dbReference>
<dbReference type="EMBL" id="FOIR01000002">
    <property type="protein sequence ID" value="SEW23393.1"/>
    <property type="molecule type" value="Genomic_DNA"/>
</dbReference>
<evidence type="ECO:0000313" key="4">
    <source>
        <dbReference type="Proteomes" id="UP000199437"/>
    </source>
</evidence>
<evidence type="ECO:0000256" key="1">
    <source>
        <dbReference type="SAM" id="Phobius"/>
    </source>
</evidence>
<feature type="transmembrane region" description="Helical" evidence="1">
    <location>
        <begin position="389"/>
        <end position="411"/>
    </location>
</feature>
<dbReference type="SUPFAM" id="SSF56601">
    <property type="entry name" value="beta-lactamase/transpeptidase-like"/>
    <property type="match status" value="1"/>
</dbReference>
<protein>
    <submittedName>
        <fullName evidence="3">CubicO group peptidase, beta-lactamase class C family</fullName>
    </submittedName>
</protein>
<dbReference type="RefSeq" id="WP_090258553.1">
    <property type="nucleotide sequence ID" value="NZ_FOIR01000002.1"/>
</dbReference>
<feature type="transmembrane region" description="Helical" evidence="1">
    <location>
        <begin position="7"/>
        <end position="30"/>
    </location>
</feature>
<dbReference type="InterPro" id="IPR050491">
    <property type="entry name" value="AmpC-like"/>
</dbReference>
<dbReference type="InterPro" id="IPR012338">
    <property type="entry name" value="Beta-lactam/transpept-like"/>
</dbReference>
<dbReference type="Gene3D" id="3.40.710.10">
    <property type="entry name" value="DD-peptidase/beta-lactamase superfamily"/>
    <property type="match status" value="1"/>
</dbReference>
<proteinExistence type="predicted"/>
<dbReference type="Pfam" id="PF00144">
    <property type="entry name" value="Beta-lactamase"/>
    <property type="match status" value="1"/>
</dbReference>
<keyword evidence="1" id="KW-0812">Transmembrane</keyword>
<dbReference type="Proteomes" id="UP000199437">
    <property type="component" value="Unassembled WGS sequence"/>
</dbReference>
<name>A0A1I0Q9C5_9BACT</name>
<sequence>MKKLKTIGVITAIILAWTAFVGMGFINGYLLRPINADGTAAGFIEACKGRLEKEFVGNLAIALIEDGEVNQTFFYGHADQNIDKHSAFPVASVSKWVTAVGVLKLVENGQLDLDKPVEDYLTRWHLPESEYDNHEVTVRRLLSHSAGFDDDLGYNGFADNEMLQTLEESLTKAADAGSWTEGKARVGQKPGDQYMYSGASYTLLQLLIEEVTQMPFEAYMKQQLFEPLGMTNSSFSLSDSTAISLVDVYKTDTTTRPMKRFTAKAAASLMTSTADLSKFMIALMPSQGATILPAEMIEEMRSPQSYRNGHAYYGLGPSLYGHPLGKSRTFGHDGSGNDAINSAARMDFENNAGIVILETGNYAYASAMADEWLFCQAGIADRVVMQRNIPFLLTILGFGYLLIIAIAIWFLRKGGGER</sequence>
<dbReference type="STRING" id="1267423.SAMN05216290_2119"/>
<evidence type="ECO:0000313" key="3">
    <source>
        <dbReference type="EMBL" id="SEW23393.1"/>
    </source>
</evidence>
<keyword evidence="1" id="KW-0472">Membrane</keyword>
<dbReference type="GeneID" id="99986831"/>
<dbReference type="AlphaFoldDB" id="A0A1I0Q9C5"/>
<keyword evidence="4" id="KW-1185">Reference proteome</keyword>
<keyword evidence="1" id="KW-1133">Transmembrane helix</keyword>
<evidence type="ECO:0000259" key="2">
    <source>
        <dbReference type="Pfam" id="PF00144"/>
    </source>
</evidence>
<feature type="domain" description="Beta-lactamase-related" evidence="2">
    <location>
        <begin position="58"/>
        <end position="367"/>
    </location>
</feature>